<evidence type="ECO:0000256" key="1">
    <source>
        <dbReference type="SAM" id="Phobius"/>
    </source>
</evidence>
<dbReference type="Gene3D" id="3.30.70.270">
    <property type="match status" value="1"/>
</dbReference>
<feature type="transmembrane region" description="Helical" evidence="1">
    <location>
        <begin position="63"/>
        <end position="82"/>
    </location>
</feature>
<dbReference type="AlphaFoldDB" id="A0A4Z0JQL4"/>
<keyword evidence="3" id="KW-1185">Reference proteome</keyword>
<dbReference type="EMBL" id="RKLY01000006">
    <property type="protein sequence ID" value="TGD24380.1"/>
    <property type="molecule type" value="Genomic_DNA"/>
</dbReference>
<dbReference type="InterPro" id="IPR043128">
    <property type="entry name" value="Rev_trsase/Diguanyl_cyclase"/>
</dbReference>
<dbReference type="Proteomes" id="UP000298021">
    <property type="component" value="Unassembled WGS sequence"/>
</dbReference>
<feature type="transmembrane region" description="Helical" evidence="1">
    <location>
        <begin position="88"/>
        <end position="107"/>
    </location>
</feature>
<keyword evidence="1" id="KW-1133">Transmembrane helix</keyword>
<proteinExistence type="predicted"/>
<evidence type="ECO:0000313" key="2">
    <source>
        <dbReference type="EMBL" id="TGD24380.1"/>
    </source>
</evidence>
<evidence type="ECO:0000313" key="3">
    <source>
        <dbReference type="Proteomes" id="UP000298021"/>
    </source>
</evidence>
<dbReference type="OrthoDB" id="2157599at2"/>
<dbReference type="RefSeq" id="WP_135371647.1">
    <property type="nucleotide sequence ID" value="NZ_RKLY01000006.1"/>
</dbReference>
<sequence length="285" mass="32360">MKNNNDEKKSLLQDVGLLVFISLFSIAAVLMSLSGNILLNLIYLFCTILLLMVTYFFGVLPSLIANIIFIGLQAIIMTYQYVVQVKRIPWQLSFWMVMPILLCLALYEMTKNQIELQKSNGELRTALIERGAFDEQTNLRTTVAYIEDIAVFAETNRRFDIPVTTAIIKIRYFNDLKRMMSPNQMKLLLKLTTDAIKEKTRTNDITYLLNNDDPTWAILLYTDAKGAGIATSRIKDGFEKKVKSSDSLSNMAISMVVGIASWDSSTMKTPYDLMNAGIHETQYDV</sequence>
<reference evidence="2 3" key="1">
    <citation type="submission" date="2018-10" db="EMBL/GenBank/DDBJ databases">
        <title>Lactobacillus sp. R7 and Lactobacillus sp. R19 isolated from fermented mustard green product of Taiwan.</title>
        <authorList>
            <person name="Lin S.-T."/>
        </authorList>
    </citation>
    <scope>NUCLEOTIDE SEQUENCE [LARGE SCALE GENOMIC DNA]</scope>
    <source>
        <strain evidence="2 3">BCRC 81127</strain>
    </source>
</reference>
<name>A0A4Z0JQL4_9LACO</name>
<feature type="transmembrane region" description="Helical" evidence="1">
    <location>
        <begin position="37"/>
        <end position="56"/>
    </location>
</feature>
<organism evidence="2 3">
    <name type="scientific">Companilactobacillus suantsaicola</name>
    <dbReference type="NCBI Taxonomy" id="2487723"/>
    <lineage>
        <taxon>Bacteria</taxon>
        <taxon>Bacillati</taxon>
        <taxon>Bacillota</taxon>
        <taxon>Bacilli</taxon>
        <taxon>Lactobacillales</taxon>
        <taxon>Lactobacillaceae</taxon>
        <taxon>Companilactobacillus</taxon>
    </lineage>
</organism>
<gene>
    <name evidence="2" type="ORF">EGT49_03735</name>
</gene>
<keyword evidence="1" id="KW-0472">Membrane</keyword>
<protein>
    <submittedName>
        <fullName evidence="2">GGDEF domain-containing protein</fullName>
    </submittedName>
</protein>
<keyword evidence="1" id="KW-0812">Transmembrane</keyword>
<accession>A0A4Z0JQL4</accession>
<feature type="transmembrane region" description="Helical" evidence="1">
    <location>
        <begin position="12"/>
        <end position="31"/>
    </location>
</feature>
<comment type="caution">
    <text evidence="2">The sequence shown here is derived from an EMBL/GenBank/DDBJ whole genome shotgun (WGS) entry which is preliminary data.</text>
</comment>